<dbReference type="NCBIfam" id="TIGR01409">
    <property type="entry name" value="TAT_signal_seq"/>
    <property type="match status" value="1"/>
</dbReference>
<dbReference type="InterPro" id="IPR006311">
    <property type="entry name" value="TAT_signal"/>
</dbReference>
<proteinExistence type="predicted"/>
<evidence type="ECO:0000313" key="3">
    <source>
        <dbReference type="Proteomes" id="UP000219072"/>
    </source>
</evidence>
<evidence type="ECO:0000256" key="1">
    <source>
        <dbReference type="SAM" id="SignalP"/>
    </source>
</evidence>
<dbReference type="InterPro" id="IPR019546">
    <property type="entry name" value="TAT_signal_bac_arc"/>
</dbReference>
<dbReference type="AlphaFoldDB" id="A0A286E0C7"/>
<protein>
    <submittedName>
        <fullName evidence="2">Tat (Twin-arginine translocation) pathway signal sequence</fullName>
    </submittedName>
</protein>
<gene>
    <name evidence="2" type="ORF">SAMN06297387_11667</name>
</gene>
<keyword evidence="3" id="KW-1185">Reference proteome</keyword>
<evidence type="ECO:0000313" key="2">
    <source>
        <dbReference type="EMBL" id="SOD64343.1"/>
    </source>
</evidence>
<feature type="chain" id="PRO_5013171370" evidence="1">
    <location>
        <begin position="40"/>
        <end position="488"/>
    </location>
</feature>
<dbReference type="Proteomes" id="UP000219072">
    <property type="component" value="Unassembled WGS sequence"/>
</dbReference>
<organism evidence="2 3">
    <name type="scientific">Streptomyces zhaozhouensis</name>
    <dbReference type="NCBI Taxonomy" id="1300267"/>
    <lineage>
        <taxon>Bacteria</taxon>
        <taxon>Bacillati</taxon>
        <taxon>Actinomycetota</taxon>
        <taxon>Actinomycetes</taxon>
        <taxon>Kitasatosporales</taxon>
        <taxon>Streptomycetaceae</taxon>
        <taxon>Streptomyces</taxon>
    </lineage>
</organism>
<sequence length="488" mass="53362">MTADLPSHRPPRLSRRGLLGASAALGAAAAFGPSSPAAAAHPARAARPPRTPRAAAEVVPVDWAGLGDYAATDPAGGRTVTVLAGSARYLIGPWYAGTYRTYLPDGYIDLRGTDERAIRLPAMAAVAATTALTTGVYDPRDLSAANATIRTRNLIRTLAARHLANNEDEKTRWGGGWQTALWAYYTALAGWLFWDELDATERGHVVAMTVWEADRLTTGNDLYLVGTSGHQLYERRRDGTVVTPGDSKAEENSWSAAVLSLAEVMLPDHPHAAAWQRRNIELLVSAAACPADLTSNETVNGIELSRWLRGTNIADDGTLDNHDRLHPLYMVSFDQSLYQGFVYGLADRGAPLAALHHIPRVYSALVDLPFPAEDGSTTTIYQPGSGEIHYPEGNDWGTHFPFYFGNFDLLVSLTGQDTGIAPPAAEWERLHNEEQLRLMDRFTDGRTYGESGENTYYGREHRIGAMAGQAFLTLYVARNDRENRLRFV</sequence>
<dbReference type="OrthoDB" id="1099523at2"/>
<dbReference type="PROSITE" id="PS51318">
    <property type="entry name" value="TAT"/>
    <property type="match status" value="1"/>
</dbReference>
<dbReference type="RefSeq" id="WP_097232778.1">
    <property type="nucleotide sequence ID" value="NZ_OCNE01000016.1"/>
</dbReference>
<feature type="signal peptide" evidence="1">
    <location>
        <begin position="1"/>
        <end position="39"/>
    </location>
</feature>
<reference evidence="2 3" key="1">
    <citation type="submission" date="2017-09" db="EMBL/GenBank/DDBJ databases">
        <authorList>
            <person name="Ehlers B."/>
            <person name="Leendertz F.H."/>
        </authorList>
    </citation>
    <scope>NUCLEOTIDE SEQUENCE [LARGE SCALE GENOMIC DNA]</scope>
    <source>
        <strain evidence="2 3">CGMCC 4.7095</strain>
    </source>
</reference>
<keyword evidence="1" id="KW-0732">Signal</keyword>
<dbReference type="EMBL" id="OCNE01000016">
    <property type="protein sequence ID" value="SOD64343.1"/>
    <property type="molecule type" value="Genomic_DNA"/>
</dbReference>
<accession>A0A286E0C7</accession>
<name>A0A286E0C7_9ACTN</name>